<protein>
    <submittedName>
        <fullName evidence="3">TolC family protein</fullName>
    </submittedName>
</protein>
<dbReference type="Pfam" id="PF02321">
    <property type="entry name" value="OEP"/>
    <property type="match status" value="1"/>
</dbReference>
<evidence type="ECO:0000256" key="2">
    <source>
        <dbReference type="SAM" id="SignalP"/>
    </source>
</evidence>
<feature type="signal peptide" evidence="2">
    <location>
        <begin position="1"/>
        <end position="24"/>
    </location>
</feature>
<proteinExistence type="inferred from homology"/>
<evidence type="ECO:0000313" key="4">
    <source>
        <dbReference type="Proteomes" id="UP001186452"/>
    </source>
</evidence>
<evidence type="ECO:0000256" key="1">
    <source>
        <dbReference type="ARBA" id="ARBA00007613"/>
    </source>
</evidence>
<reference evidence="3 4" key="1">
    <citation type="submission" date="2023-10" db="EMBL/GenBank/DDBJ databases">
        <title>Marine bacteria isolated from horseshoe crab.</title>
        <authorList>
            <person name="Cheng T.H."/>
        </authorList>
    </citation>
    <scope>NUCLEOTIDE SEQUENCE [LARGE SCALE GENOMIC DNA]</scope>
    <source>
        <strain evidence="3 4">HSC6</strain>
    </source>
</reference>
<comment type="caution">
    <text evidence="3">The sequence shown here is derived from an EMBL/GenBank/DDBJ whole genome shotgun (WGS) entry which is preliminary data.</text>
</comment>
<dbReference type="Gene3D" id="1.20.1600.10">
    <property type="entry name" value="Outer membrane efflux proteins (OEP)"/>
    <property type="match status" value="1"/>
</dbReference>
<organism evidence="3 4">
    <name type="scientific">Photobacterium rosenbergii</name>
    <dbReference type="NCBI Taxonomy" id="294936"/>
    <lineage>
        <taxon>Bacteria</taxon>
        <taxon>Pseudomonadati</taxon>
        <taxon>Pseudomonadota</taxon>
        <taxon>Gammaproteobacteria</taxon>
        <taxon>Vibrionales</taxon>
        <taxon>Vibrionaceae</taxon>
        <taxon>Photobacterium</taxon>
    </lineage>
</organism>
<dbReference type="InterPro" id="IPR003423">
    <property type="entry name" value="OMP_efflux"/>
</dbReference>
<dbReference type="RefSeq" id="WP_317523491.1">
    <property type="nucleotide sequence ID" value="NZ_JAWJZI010000007.1"/>
</dbReference>
<dbReference type="InterPro" id="IPR010131">
    <property type="entry name" value="MdtP/NodT-like"/>
</dbReference>
<accession>A0ABU3ZKZ5</accession>
<dbReference type="SUPFAM" id="SSF56954">
    <property type="entry name" value="Outer membrane efflux proteins (OEP)"/>
    <property type="match status" value="1"/>
</dbReference>
<comment type="similarity">
    <text evidence="1">Belongs to the outer membrane factor (OMF) (TC 1.B.17) family.</text>
</comment>
<dbReference type="EMBL" id="JAWJZI010000007">
    <property type="protein sequence ID" value="MDV5170679.1"/>
    <property type="molecule type" value="Genomic_DNA"/>
</dbReference>
<name>A0ABU3ZKZ5_9GAMM</name>
<dbReference type="Proteomes" id="UP001186452">
    <property type="component" value="Unassembled WGS sequence"/>
</dbReference>
<keyword evidence="4" id="KW-1185">Reference proteome</keyword>
<dbReference type="PANTHER" id="PTHR30203">
    <property type="entry name" value="OUTER MEMBRANE CATION EFFLUX PROTEIN"/>
    <property type="match status" value="1"/>
</dbReference>
<sequence>MHNNKIYRALGMVSLIGFAASSWANSEPVNTLQSTSTLAAPATLHGLIDWAVEHDVAQQQIQYQADAISEMGIANSQLMDPKMKVGIGGLPVDSFAFDEDPMTNISVGLMQQFGRGDSLSLQQKQSQLQAESVRKQADVRKLDVTKAITTSWIELAYLEQSHQLIKQNQDLFRELTRYLSTNYGVGASQAQDLIQAELQVNKIDEQLQSNQQMQQRLRAQLSEWLGEQAWQVKPQAYPQWQALRTYFAASPQDHYPALASHPSIQVADEMIKSNETGVELANESYQPQFGVEVMYAHRQADRMDGSPAPDLVSAFVTLDLPLFTEKRQDKKLSAAQHQVGAARTQRDLMLRQMNAQVRAAAIDRDNTQQRLDRYRSTLLKQAKEKTQAVERGYQNNTSQLDEYIRAASEELTLELEQARLAADLQQANNNLAYLLNKY</sequence>
<feature type="chain" id="PRO_5045567930" evidence="2">
    <location>
        <begin position="25"/>
        <end position="438"/>
    </location>
</feature>
<gene>
    <name evidence="3" type="ORF">R2X38_16870</name>
</gene>
<evidence type="ECO:0000313" key="3">
    <source>
        <dbReference type="EMBL" id="MDV5170679.1"/>
    </source>
</evidence>
<keyword evidence="2" id="KW-0732">Signal</keyword>